<proteinExistence type="predicted"/>
<dbReference type="GO" id="GO:0005198">
    <property type="term" value="F:structural molecule activity"/>
    <property type="evidence" value="ECO:0007669"/>
    <property type="project" value="TreeGrafter"/>
</dbReference>
<gene>
    <name evidence="3" type="ORF">BSL78_10030</name>
</gene>
<dbReference type="GO" id="GO:0043328">
    <property type="term" value="P:protein transport to vacuole involved in ubiquitin-dependent protein catabolic process via the multivesicular body sorting pathway"/>
    <property type="evidence" value="ECO:0007669"/>
    <property type="project" value="TreeGrafter"/>
</dbReference>
<dbReference type="PANTHER" id="PTHR13149">
    <property type="entry name" value="VACUOLAR PROTEIN SORTING-ASSOCIATED PROTEIN VPS25"/>
    <property type="match status" value="1"/>
</dbReference>
<dbReference type="AlphaFoldDB" id="A0A2G8KYI8"/>
<dbReference type="InterPro" id="IPR014041">
    <property type="entry name" value="ESCRT-II_cplx_Vps25-sub_N"/>
</dbReference>
<name>A0A2G8KYI8_STIJA</name>
<dbReference type="Pfam" id="PF05871">
    <property type="entry name" value="ESCRT-II"/>
    <property type="match status" value="1"/>
</dbReference>
<dbReference type="GO" id="GO:0000814">
    <property type="term" value="C:ESCRT II complex"/>
    <property type="evidence" value="ECO:0007669"/>
    <property type="project" value="InterPro"/>
</dbReference>
<dbReference type="EMBL" id="MRZV01000302">
    <property type="protein sequence ID" value="PIK53067.1"/>
    <property type="molecule type" value="Genomic_DNA"/>
</dbReference>
<dbReference type="InterPro" id="IPR008570">
    <property type="entry name" value="ESCRT-II_cplx_Vps25-sub"/>
</dbReference>
<evidence type="ECO:0000256" key="1">
    <source>
        <dbReference type="ARBA" id="ARBA00017934"/>
    </source>
</evidence>
<organism evidence="3 4">
    <name type="scientific">Stichopus japonicus</name>
    <name type="common">Sea cucumber</name>
    <dbReference type="NCBI Taxonomy" id="307972"/>
    <lineage>
        <taxon>Eukaryota</taxon>
        <taxon>Metazoa</taxon>
        <taxon>Echinodermata</taxon>
        <taxon>Eleutherozoa</taxon>
        <taxon>Echinozoa</taxon>
        <taxon>Holothuroidea</taxon>
        <taxon>Aspidochirotacea</taxon>
        <taxon>Aspidochirotida</taxon>
        <taxon>Stichopodidae</taxon>
        <taxon>Apostichopus</taxon>
    </lineage>
</organism>
<dbReference type="STRING" id="307972.A0A2G8KYI8"/>
<accession>A0A2G8KYI8</accession>
<dbReference type="InterPro" id="IPR036390">
    <property type="entry name" value="WH_DNA-bd_sf"/>
</dbReference>
<dbReference type="SUPFAM" id="SSF46785">
    <property type="entry name" value="Winged helix' DNA-binding domain"/>
    <property type="match status" value="1"/>
</dbReference>
<feature type="non-terminal residue" evidence="3">
    <location>
        <position position="66"/>
    </location>
</feature>
<dbReference type="GO" id="GO:0042803">
    <property type="term" value="F:protein homodimerization activity"/>
    <property type="evidence" value="ECO:0007669"/>
    <property type="project" value="TreeGrafter"/>
</dbReference>
<dbReference type="PANTHER" id="PTHR13149:SF0">
    <property type="entry name" value="VACUOLAR PROTEIN-SORTING-ASSOCIATED PROTEIN 25"/>
    <property type="match status" value="1"/>
</dbReference>
<protein>
    <recommendedName>
        <fullName evidence="1">Vacuolar protein-sorting-associated protein 25</fullName>
    </recommendedName>
    <alternativeName>
        <fullName evidence="2">ESCRT-II complex subunit VPS25</fullName>
    </alternativeName>
</protein>
<evidence type="ECO:0000313" key="3">
    <source>
        <dbReference type="EMBL" id="PIK53067.1"/>
    </source>
</evidence>
<keyword evidence="4" id="KW-1185">Reference proteome</keyword>
<evidence type="ECO:0000256" key="2">
    <source>
        <dbReference type="ARBA" id="ARBA00030094"/>
    </source>
</evidence>
<dbReference type="Gene3D" id="1.10.10.570">
    <property type="entry name" value="Winged helix' DNA-binding domain. Chain C. Domain 1"/>
    <property type="match status" value="1"/>
</dbReference>
<comment type="caution">
    <text evidence="3">The sequence shown here is derived from an EMBL/GenBank/DDBJ whole genome shotgun (WGS) entry which is preliminary data.</text>
</comment>
<dbReference type="OrthoDB" id="245150at2759"/>
<evidence type="ECO:0000313" key="4">
    <source>
        <dbReference type="Proteomes" id="UP000230750"/>
    </source>
</evidence>
<sequence>LQPNLETQKKQVTAWCDLVLAYHKHHKIYTLDVKEAVSSPIFNNSKIQRKLSEEEVTKILDALSAK</sequence>
<feature type="non-terminal residue" evidence="3">
    <location>
        <position position="1"/>
    </location>
</feature>
<reference evidence="3 4" key="1">
    <citation type="journal article" date="2017" name="PLoS Biol.">
        <title>The sea cucumber genome provides insights into morphological evolution and visceral regeneration.</title>
        <authorList>
            <person name="Zhang X."/>
            <person name="Sun L."/>
            <person name="Yuan J."/>
            <person name="Sun Y."/>
            <person name="Gao Y."/>
            <person name="Zhang L."/>
            <person name="Li S."/>
            <person name="Dai H."/>
            <person name="Hamel J.F."/>
            <person name="Liu C."/>
            <person name="Yu Y."/>
            <person name="Liu S."/>
            <person name="Lin W."/>
            <person name="Guo K."/>
            <person name="Jin S."/>
            <person name="Xu P."/>
            <person name="Storey K.B."/>
            <person name="Huan P."/>
            <person name="Zhang T."/>
            <person name="Zhou Y."/>
            <person name="Zhang J."/>
            <person name="Lin C."/>
            <person name="Li X."/>
            <person name="Xing L."/>
            <person name="Huo D."/>
            <person name="Sun M."/>
            <person name="Wang L."/>
            <person name="Mercier A."/>
            <person name="Li F."/>
            <person name="Yang H."/>
            <person name="Xiang J."/>
        </authorList>
    </citation>
    <scope>NUCLEOTIDE SEQUENCE [LARGE SCALE GENOMIC DNA]</scope>
    <source>
        <strain evidence="3">Shaxun</strain>
        <tissue evidence="3">Muscle</tissue>
    </source>
</reference>
<dbReference type="Proteomes" id="UP000230750">
    <property type="component" value="Unassembled WGS sequence"/>
</dbReference>